<dbReference type="Proteomes" id="UP000281406">
    <property type="component" value="Unassembled WGS sequence"/>
</dbReference>
<proteinExistence type="predicted"/>
<name>A0A3N0Y8H1_ANAGA</name>
<dbReference type="AlphaFoldDB" id="A0A3N0Y8H1"/>
<dbReference type="EMBL" id="RJVU01050431">
    <property type="protein sequence ID" value="ROL42048.1"/>
    <property type="molecule type" value="Genomic_DNA"/>
</dbReference>
<organism evidence="1 2">
    <name type="scientific">Anabarilius grahami</name>
    <name type="common">Kanglang fish</name>
    <name type="synonym">Barilius grahami</name>
    <dbReference type="NCBI Taxonomy" id="495550"/>
    <lineage>
        <taxon>Eukaryota</taxon>
        <taxon>Metazoa</taxon>
        <taxon>Chordata</taxon>
        <taxon>Craniata</taxon>
        <taxon>Vertebrata</taxon>
        <taxon>Euteleostomi</taxon>
        <taxon>Actinopterygii</taxon>
        <taxon>Neopterygii</taxon>
        <taxon>Teleostei</taxon>
        <taxon>Ostariophysi</taxon>
        <taxon>Cypriniformes</taxon>
        <taxon>Xenocyprididae</taxon>
        <taxon>Xenocypridinae</taxon>
        <taxon>Xenocypridinae incertae sedis</taxon>
        <taxon>Anabarilius</taxon>
    </lineage>
</organism>
<protein>
    <submittedName>
        <fullName evidence="1">Uncharacterized protein</fullName>
    </submittedName>
</protein>
<reference evidence="1 2" key="1">
    <citation type="submission" date="2018-10" db="EMBL/GenBank/DDBJ databases">
        <title>Genome assembly for a Yunnan-Guizhou Plateau 3E fish, Anabarilius grahami (Regan), and its evolutionary and genetic applications.</title>
        <authorList>
            <person name="Jiang W."/>
        </authorList>
    </citation>
    <scope>NUCLEOTIDE SEQUENCE [LARGE SCALE GENOMIC DNA]</scope>
    <source>
        <strain evidence="1">AG-KIZ</strain>
        <tissue evidence="1">Muscle</tissue>
    </source>
</reference>
<comment type="caution">
    <text evidence="1">The sequence shown here is derived from an EMBL/GenBank/DDBJ whole genome shotgun (WGS) entry which is preliminary data.</text>
</comment>
<sequence>MASRARKLLQSILHQKSHLPDHQELKGEMFSCSKEGFRTYQSVQQVPRAMESCVEPVQSYSILAVLGCESICTVKQRLLDNSLVSRRAAKKSLLSKTNI</sequence>
<gene>
    <name evidence="1" type="ORF">DPX16_19495</name>
</gene>
<accession>A0A3N0Y8H1</accession>
<evidence type="ECO:0000313" key="1">
    <source>
        <dbReference type="EMBL" id="ROL42048.1"/>
    </source>
</evidence>
<keyword evidence="2" id="KW-1185">Reference proteome</keyword>
<evidence type="ECO:0000313" key="2">
    <source>
        <dbReference type="Proteomes" id="UP000281406"/>
    </source>
</evidence>